<dbReference type="EMBL" id="AMZH03017395">
    <property type="protein sequence ID" value="RRT43065.1"/>
    <property type="molecule type" value="Genomic_DNA"/>
</dbReference>
<organism evidence="2 3">
    <name type="scientific">Ensete ventricosum</name>
    <name type="common">Abyssinian banana</name>
    <name type="synonym">Musa ensete</name>
    <dbReference type="NCBI Taxonomy" id="4639"/>
    <lineage>
        <taxon>Eukaryota</taxon>
        <taxon>Viridiplantae</taxon>
        <taxon>Streptophyta</taxon>
        <taxon>Embryophyta</taxon>
        <taxon>Tracheophyta</taxon>
        <taxon>Spermatophyta</taxon>
        <taxon>Magnoliopsida</taxon>
        <taxon>Liliopsida</taxon>
        <taxon>Zingiberales</taxon>
        <taxon>Musaceae</taxon>
        <taxon>Ensete</taxon>
    </lineage>
</organism>
<dbReference type="Proteomes" id="UP000287651">
    <property type="component" value="Unassembled WGS sequence"/>
</dbReference>
<name>A0A426XU78_ENSVE</name>
<protein>
    <submittedName>
        <fullName evidence="2">Uncharacterized protein</fullName>
    </submittedName>
</protein>
<comment type="caution">
    <text evidence="2">The sequence shown here is derived from an EMBL/GenBank/DDBJ whole genome shotgun (WGS) entry which is preliminary data.</text>
</comment>
<feature type="compositionally biased region" description="Basic and acidic residues" evidence="1">
    <location>
        <begin position="15"/>
        <end position="28"/>
    </location>
</feature>
<proteinExistence type="predicted"/>
<evidence type="ECO:0000313" key="3">
    <source>
        <dbReference type="Proteomes" id="UP000287651"/>
    </source>
</evidence>
<accession>A0A426XU78</accession>
<gene>
    <name evidence="2" type="ORF">B296_00056695</name>
</gene>
<dbReference type="AlphaFoldDB" id="A0A426XU78"/>
<evidence type="ECO:0000256" key="1">
    <source>
        <dbReference type="SAM" id="MobiDB-lite"/>
    </source>
</evidence>
<feature type="compositionally biased region" description="Basic residues" evidence="1">
    <location>
        <begin position="1"/>
        <end position="14"/>
    </location>
</feature>
<reference evidence="2 3" key="1">
    <citation type="journal article" date="2014" name="Agronomy (Basel)">
        <title>A Draft Genome Sequence for Ensete ventricosum, the Drought-Tolerant Tree Against Hunger.</title>
        <authorList>
            <person name="Harrison J."/>
            <person name="Moore K.A."/>
            <person name="Paszkiewicz K."/>
            <person name="Jones T."/>
            <person name="Grant M."/>
            <person name="Ambacheew D."/>
            <person name="Muzemil S."/>
            <person name="Studholme D.J."/>
        </authorList>
    </citation>
    <scope>NUCLEOTIDE SEQUENCE [LARGE SCALE GENOMIC DNA]</scope>
</reference>
<feature type="region of interest" description="Disordered" evidence="1">
    <location>
        <begin position="1"/>
        <end position="34"/>
    </location>
</feature>
<sequence>MRKKQERKKIKKEKKRESSAAGEPRDNATNEDNLVRRQHLCRDLLLIAFSSSEATRKRGDHGDLRTLVYHMWIRSVQHRMYHTNS</sequence>
<evidence type="ECO:0000313" key="2">
    <source>
        <dbReference type="EMBL" id="RRT43065.1"/>
    </source>
</evidence>